<dbReference type="GO" id="GO:0043565">
    <property type="term" value="F:sequence-specific DNA binding"/>
    <property type="evidence" value="ECO:0007669"/>
    <property type="project" value="InterPro"/>
</dbReference>
<dbReference type="PANTHER" id="PTHR46796:SF13">
    <property type="entry name" value="HTH-TYPE TRANSCRIPTIONAL ACTIVATOR RHAS"/>
    <property type="match status" value="1"/>
</dbReference>
<dbReference type="SUPFAM" id="SSF46689">
    <property type="entry name" value="Homeodomain-like"/>
    <property type="match status" value="1"/>
</dbReference>
<dbReference type="InterPro" id="IPR018060">
    <property type="entry name" value="HTH_AraC"/>
</dbReference>
<dbReference type="PANTHER" id="PTHR46796">
    <property type="entry name" value="HTH-TYPE TRANSCRIPTIONAL ACTIVATOR RHAS-RELATED"/>
    <property type="match status" value="1"/>
</dbReference>
<accession>A0A4R0N811</accession>
<keyword evidence="2" id="KW-0238">DNA-binding</keyword>
<feature type="domain" description="HTH araC/xylS-type" evidence="4">
    <location>
        <begin position="166"/>
        <end position="266"/>
    </location>
</feature>
<comment type="caution">
    <text evidence="5">The sequence shown here is derived from an EMBL/GenBank/DDBJ whole genome shotgun (WGS) entry which is preliminary data.</text>
</comment>
<dbReference type="PROSITE" id="PS01124">
    <property type="entry name" value="HTH_ARAC_FAMILY_2"/>
    <property type="match status" value="1"/>
</dbReference>
<dbReference type="GO" id="GO:0003700">
    <property type="term" value="F:DNA-binding transcription factor activity"/>
    <property type="evidence" value="ECO:0007669"/>
    <property type="project" value="InterPro"/>
</dbReference>
<evidence type="ECO:0000256" key="1">
    <source>
        <dbReference type="ARBA" id="ARBA00023015"/>
    </source>
</evidence>
<evidence type="ECO:0000313" key="5">
    <source>
        <dbReference type="EMBL" id="TCC94344.1"/>
    </source>
</evidence>
<dbReference type="Proteomes" id="UP000292884">
    <property type="component" value="Unassembled WGS sequence"/>
</dbReference>
<evidence type="ECO:0000259" key="4">
    <source>
        <dbReference type="PROSITE" id="PS01124"/>
    </source>
</evidence>
<dbReference type="AlphaFoldDB" id="A0A4R0N811"/>
<keyword evidence="1" id="KW-0805">Transcription regulation</keyword>
<dbReference type="InterPro" id="IPR050204">
    <property type="entry name" value="AraC_XylS_family_regulators"/>
</dbReference>
<keyword evidence="6" id="KW-1185">Reference proteome</keyword>
<gene>
    <name evidence="5" type="ORF">EZ428_06120</name>
</gene>
<dbReference type="OrthoDB" id="662446at2"/>
<organism evidence="5 6">
    <name type="scientific">Pedobacter frigiditerrae</name>
    <dbReference type="NCBI Taxonomy" id="2530452"/>
    <lineage>
        <taxon>Bacteria</taxon>
        <taxon>Pseudomonadati</taxon>
        <taxon>Bacteroidota</taxon>
        <taxon>Sphingobacteriia</taxon>
        <taxon>Sphingobacteriales</taxon>
        <taxon>Sphingobacteriaceae</taxon>
        <taxon>Pedobacter</taxon>
    </lineage>
</organism>
<keyword evidence="3" id="KW-0804">Transcription</keyword>
<dbReference type="Gene3D" id="1.10.10.60">
    <property type="entry name" value="Homeodomain-like"/>
    <property type="match status" value="1"/>
</dbReference>
<proteinExistence type="predicted"/>
<dbReference type="Pfam" id="PF12833">
    <property type="entry name" value="HTH_18"/>
    <property type="match status" value="1"/>
</dbReference>
<evidence type="ECO:0000256" key="2">
    <source>
        <dbReference type="ARBA" id="ARBA00023125"/>
    </source>
</evidence>
<sequence>MQPMKIKAYSPLNPLLKKYIECIYILTHTSEEKPAKYITFPSIFTIVSISEKSKTINKGNKLIIGQCDDNEVETNLVSNFNKPVYVQYEGNINEITIYFKPLAINSFLEHELNHYNSSNFSEFSPFEDYRKVMIEILSLQNDTKKIEAVESYWLSKLIGFQHHFLETVLSEMMCDENDAVTITELCKKNPISRTTLNKHFGKHICKTPSQFKKILRFRNAVNKYSSDKAKNNLTDIAYGVDYFDQSHMTREFKSVTGFSPKVFFNKTTALEKKQIHWLFL</sequence>
<evidence type="ECO:0000256" key="3">
    <source>
        <dbReference type="ARBA" id="ARBA00023163"/>
    </source>
</evidence>
<dbReference type="EMBL" id="SJSK01000001">
    <property type="protein sequence ID" value="TCC94344.1"/>
    <property type="molecule type" value="Genomic_DNA"/>
</dbReference>
<dbReference type="InterPro" id="IPR009057">
    <property type="entry name" value="Homeodomain-like_sf"/>
</dbReference>
<protein>
    <submittedName>
        <fullName evidence="5">AraC family transcriptional regulator</fullName>
    </submittedName>
</protein>
<dbReference type="SMART" id="SM00342">
    <property type="entry name" value="HTH_ARAC"/>
    <property type="match status" value="1"/>
</dbReference>
<evidence type="ECO:0000313" key="6">
    <source>
        <dbReference type="Proteomes" id="UP000292884"/>
    </source>
</evidence>
<name>A0A4R0N811_9SPHI</name>
<reference evidence="5 6" key="1">
    <citation type="submission" date="2019-02" db="EMBL/GenBank/DDBJ databases">
        <title>Pedobacter sp. RP-1-13 sp. nov., isolated from Arctic soil.</title>
        <authorList>
            <person name="Dahal R.H."/>
        </authorList>
    </citation>
    <scope>NUCLEOTIDE SEQUENCE [LARGE SCALE GENOMIC DNA]</scope>
    <source>
        <strain evidence="5 6">RP-1-13</strain>
    </source>
</reference>